<reference evidence="4 6" key="3">
    <citation type="submission" date="2023-03" db="EMBL/GenBank/DDBJ databases">
        <title>Agriculturally important microbes genome sequencing.</title>
        <authorList>
            <person name="Dunlap C."/>
        </authorList>
    </citation>
    <scope>NUCLEOTIDE SEQUENCE [LARGE SCALE GENOMIC DNA]</scope>
    <source>
        <strain evidence="4 6">CBP-3203</strain>
    </source>
</reference>
<evidence type="ECO:0000313" key="4">
    <source>
        <dbReference type="EMBL" id="MEC0484441.1"/>
    </source>
</evidence>
<dbReference type="InterPro" id="IPR050491">
    <property type="entry name" value="AmpC-like"/>
</dbReference>
<dbReference type="GO" id="GO:0016787">
    <property type="term" value="F:hydrolase activity"/>
    <property type="evidence" value="ECO:0007669"/>
    <property type="project" value="UniProtKB-KW"/>
</dbReference>
<keyword evidence="6" id="KW-1185">Reference proteome</keyword>
<sequence>MKHSRKEWKGFRSFVLQKMKEWNVPGAAIAVVKGDEVIMAEGFGFKNEEQKLKVNPETVFAIGSATKAFTTAGMAILADEGKMDWDLPVREYLPEFKMHDPVATERLTPRDLACHRSGLPRHDMMWYNSPFSREEIFQRLRYLEPNRDFRAKWQYQNLMYMTAGYLTGRIAGTTWEDFIHERLFKPLHMKSSNFSVEDMQKLQDYALPYQEKNGKIEKIPFRNINAIGPAGSINSNVLDMANWVRLHLGSSKFSGILSEGSLNELHTPCISCDQSFKEKEFPMAGYSLGWFVEPYRGHHMIHHGGNIDGFSSLVCFMPYENIGAVILTNLNGSVLPNLLAYNIFDRLLGLDEIDWSGRLKGETEKIKKAALGVDRSADISRMEGTEPSHALGDYTGIYEHPGYGELKIELKDGVLQVMYNSFVMPLQHYHYDTFEMKLELTGAKMLSSFDDDLHGYISSFSVPFEMAEGAKEIEFIRKPDQQLYDPEFLASLTGKYTLEDGTELAVSLRGAKTLWVSLPGQPDYELVPYREMTFQIKNLPGFSVRFEADGSGQVKGLRFIQPNGEFPAVRK</sequence>
<dbReference type="PANTHER" id="PTHR46825:SF15">
    <property type="entry name" value="BETA-LACTAMASE-RELATED DOMAIN-CONTAINING PROTEIN"/>
    <property type="match status" value="1"/>
</dbReference>
<comment type="caution">
    <text evidence="3">The sequence shown here is derived from an EMBL/GenBank/DDBJ whole genome shotgun (WGS) entry which is preliminary data.</text>
</comment>
<dbReference type="EMBL" id="LECW02000001">
    <property type="protein sequence ID" value="KRT95677.1"/>
    <property type="molecule type" value="Genomic_DNA"/>
</dbReference>
<dbReference type="Proteomes" id="UP000036168">
    <property type="component" value="Unassembled WGS sequence"/>
</dbReference>
<dbReference type="EMBL" id="JARRTL010000007">
    <property type="protein sequence ID" value="MEC0484441.1"/>
    <property type="molecule type" value="Genomic_DNA"/>
</dbReference>
<dbReference type="InterPro" id="IPR021860">
    <property type="entry name" value="Peptidase_S12_Pab87-rel_C"/>
</dbReference>
<evidence type="ECO:0000259" key="2">
    <source>
        <dbReference type="Pfam" id="PF11954"/>
    </source>
</evidence>
<dbReference type="Pfam" id="PF11954">
    <property type="entry name" value="DUF3471"/>
    <property type="match status" value="1"/>
</dbReference>
<dbReference type="InterPro" id="IPR001466">
    <property type="entry name" value="Beta-lactam-related"/>
</dbReference>
<dbReference type="SUPFAM" id="SSF56601">
    <property type="entry name" value="beta-lactamase/transpeptidase-like"/>
    <property type="match status" value="1"/>
</dbReference>
<reference evidence="3 5" key="1">
    <citation type="journal article" date="2015" name="Int. J. Syst. Evol. Microbiol.">
        <title>Bacillus glycinifermentans sp. nov., isolated from fermented soybean paste.</title>
        <authorList>
            <person name="Kim S.J."/>
            <person name="Dunlap C.A."/>
            <person name="Kwon S.W."/>
            <person name="Rooney A.P."/>
        </authorList>
    </citation>
    <scope>NUCLEOTIDE SEQUENCE [LARGE SCALE GENOMIC DNA]</scope>
    <source>
        <strain evidence="3 5">GO-13</strain>
    </source>
</reference>
<accession>A0A0T6BVI4</accession>
<organism evidence="3 5">
    <name type="scientific">Bacillus glycinifermentans</name>
    <dbReference type="NCBI Taxonomy" id="1664069"/>
    <lineage>
        <taxon>Bacteria</taxon>
        <taxon>Bacillati</taxon>
        <taxon>Bacillota</taxon>
        <taxon>Bacilli</taxon>
        <taxon>Bacillales</taxon>
        <taxon>Bacillaceae</taxon>
        <taxon>Bacillus</taxon>
    </lineage>
</organism>
<evidence type="ECO:0000313" key="3">
    <source>
        <dbReference type="EMBL" id="KRT95677.1"/>
    </source>
</evidence>
<feature type="domain" description="Peptidase S12 Pab87-related C-terminal" evidence="2">
    <location>
        <begin position="381"/>
        <end position="475"/>
    </location>
</feature>
<dbReference type="InterPro" id="IPR012338">
    <property type="entry name" value="Beta-lactam/transpept-like"/>
</dbReference>
<dbReference type="RefSeq" id="WP_057957389.1">
    <property type="nucleotide sequence ID" value="NZ_CP023481.1"/>
</dbReference>
<dbReference type="AlphaFoldDB" id="A0A0T6BVI4"/>
<dbReference type="Proteomes" id="UP001341297">
    <property type="component" value="Unassembled WGS sequence"/>
</dbReference>
<evidence type="ECO:0000313" key="6">
    <source>
        <dbReference type="Proteomes" id="UP001341297"/>
    </source>
</evidence>
<gene>
    <name evidence="3" type="ORF">AB447_200775</name>
    <name evidence="4" type="ORF">P8828_06195</name>
</gene>
<dbReference type="PANTHER" id="PTHR46825">
    <property type="entry name" value="D-ALANYL-D-ALANINE-CARBOXYPEPTIDASE/ENDOPEPTIDASE AMPH"/>
    <property type="match status" value="1"/>
</dbReference>
<reference evidence="3" key="2">
    <citation type="submission" date="2015-10" db="EMBL/GenBank/DDBJ databases">
        <authorList>
            <person name="Gilbert D.G."/>
        </authorList>
    </citation>
    <scope>NUCLEOTIDE SEQUENCE</scope>
    <source>
        <strain evidence="3">GO-13</strain>
    </source>
</reference>
<dbReference type="STRING" id="1664069.BGLY_0335"/>
<name>A0A0T6BVI4_9BACI</name>
<evidence type="ECO:0000259" key="1">
    <source>
        <dbReference type="Pfam" id="PF00144"/>
    </source>
</evidence>
<evidence type="ECO:0000313" key="5">
    <source>
        <dbReference type="Proteomes" id="UP000036168"/>
    </source>
</evidence>
<dbReference type="OrthoDB" id="846150at2"/>
<proteinExistence type="predicted"/>
<feature type="domain" description="Beta-lactamase-related" evidence="1">
    <location>
        <begin position="12"/>
        <end position="343"/>
    </location>
</feature>
<dbReference type="Gene3D" id="2.40.128.600">
    <property type="match status" value="1"/>
</dbReference>
<dbReference type="Pfam" id="PF00144">
    <property type="entry name" value="Beta-lactamase"/>
    <property type="match status" value="1"/>
</dbReference>
<protein>
    <submittedName>
        <fullName evidence="3">Penicillin-binding protein</fullName>
    </submittedName>
    <submittedName>
        <fullName evidence="4">Serine hydrolase</fullName>
    </submittedName>
</protein>
<keyword evidence="4" id="KW-0378">Hydrolase</keyword>
<dbReference type="Gene3D" id="3.40.710.10">
    <property type="entry name" value="DD-peptidase/beta-lactamase superfamily"/>
    <property type="match status" value="1"/>
</dbReference>